<evidence type="ECO:0000256" key="2">
    <source>
        <dbReference type="SAM" id="Phobius"/>
    </source>
</evidence>
<keyword evidence="2" id="KW-0812">Transmembrane</keyword>
<dbReference type="AlphaFoldDB" id="A0A1M2W6F5"/>
<evidence type="ECO:0000256" key="1">
    <source>
        <dbReference type="SAM" id="MobiDB-lite"/>
    </source>
</evidence>
<sequence length="348" mass="35505">MAEELFCDGKERQTKKVGMATEEESLESRSDDGGTWRSSVPRGSERQRHRNDTIFTSIISPIIIMKFSTIALSAAAIVASVSSRPLMRRDVNEALIPEFGVTAGQSPDGTGNCKGVNNINIPCACPPPRDQFVTLLNQNVAAGHVINNPSVGISFPEDNSKASALARLNAATVTLQNIHGPGVGCPQAATTFGAQVAAIQAGPDPIAGSAASTPAPAPAPAPAPVPAPAPSSGGVDESLVPDFGVVAGTSPDGTGNCKGVNNINIPCSCPPPRDQFIASLNANVAAGHAVKNPSVAVSFPTGSSKADQQARIGALLVTLQNINGPGVGCPAVSTVYAQLQQQINALPN</sequence>
<gene>
    <name evidence="3" type="ORF">TRAPUB_7863</name>
</gene>
<accession>A0A1M2W6F5</accession>
<keyword evidence="2" id="KW-1133">Transmembrane helix</keyword>
<name>A0A1M2W6F5_TRAPU</name>
<keyword evidence="4" id="KW-1185">Reference proteome</keyword>
<evidence type="ECO:0000313" key="4">
    <source>
        <dbReference type="Proteomes" id="UP000184267"/>
    </source>
</evidence>
<feature type="region of interest" description="Disordered" evidence="1">
    <location>
        <begin position="205"/>
        <end position="238"/>
    </location>
</feature>
<comment type="caution">
    <text evidence="3">The sequence shown here is derived from an EMBL/GenBank/DDBJ whole genome shotgun (WGS) entry which is preliminary data.</text>
</comment>
<dbReference type="OMA" id="VPCSCPP"/>
<keyword evidence="2" id="KW-0472">Membrane</keyword>
<evidence type="ECO:0000313" key="3">
    <source>
        <dbReference type="EMBL" id="OJT15454.1"/>
    </source>
</evidence>
<dbReference type="EMBL" id="MNAD01000158">
    <property type="protein sequence ID" value="OJT15454.1"/>
    <property type="molecule type" value="Genomic_DNA"/>
</dbReference>
<dbReference type="Proteomes" id="UP000184267">
    <property type="component" value="Unassembled WGS sequence"/>
</dbReference>
<organism evidence="3 4">
    <name type="scientific">Trametes pubescens</name>
    <name type="common">White-rot fungus</name>
    <dbReference type="NCBI Taxonomy" id="154538"/>
    <lineage>
        <taxon>Eukaryota</taxon>
        <taxon>Fungi</taxon>
        <taxon>Dikarya</taxon>
        <taxon>Basidiomycota</taxon>
        <taxon>Agaricomycotina</taxon>
        <taxon>Agaricomycetes</taxon>
        <taxon>Polyporales</taxon>
        <taxon>Polyporaceae</taxon>
        <taxon>Trametes</taxon>
    </lineage>
</organism>
<dbReference type="OrthoDB" id="2140240at2759"/>
<protein>
    <submittedName>
        <fullName evidence="3">Uncharacterized protein</fullName>
    </submittedName>
</protein>
<feature type="region of interest" description="Disordered" evidence="1">
    <location>
        <begin position="1"/>
        <end position="48"/>
    </location>
</feature>
<feature type="compositionally biased region" description="Pro residues" evidence="1">
    <location>
        <begin position="215"/>
        <end position="229"/>
    </location>
</feature>
<proteinExistence type="predicted"/>
<feature type="compositionally biased region" description="Low complexity" evidence="1">
    <location>
        <begin position="205"/>
        <end position="214"/>
    </location>
</feature>
<reference evidence="3 4" key="1">
    <citation type="submission" date="2016-10" db="EMBL/GenBank/DDBJ databases">
        <title>Genome sequence of the basidiomycete white-rot fungus Trametes pubescens.</title>
        <authorList>
            <person name="Makela M.R."/>
            <person name="Granchi Z."/>
            <person name="Peng M."/>
            <person name="De Vries R.P."/>
            <person name="Grigoriev I."/>
            <person name="Riley R."/>
            <person name="Hilden K."/>
        </authorList>
    </citation>
    <scope>NUCLEOTIDE SEQUENCE [LARGE SCALE GENOMIC DNA]</scope>
    <source>
        <strain evidence="3 4">FBCC735</strain>
    </source>
</reference>
<feature type="transmembrane region" description="Helical" evidence="2">
    <location>
        <begin position="54"/>
        <end position="79"/>
    </location>
</feature>